<dbReference type="SUPFAM" id="SSF55048">
    <property type="entry name" value="Probable ACP-binding domain of malonyl-CoA ACP transacylase"/>
    <property type="match status" value="1"/>
</dbReference>
<accession>A0A1L7WC15</accession>
<dbReference type="PROSITE" id="PS50075">
    <property type="entry name" value="CARRIER"/>
    <property type="match status" value="1"/>
</dbReference>
<dbReference type="InterPro" id="IPR001227">
    <property type="entry name" value="Ac_transferase_dom_sf"/>
</dbReference>
<dbReference type="PANTHER" id="PTHR43775:SF29">
    <property type="entry name" value="ASPERFURANONE POLYKETIDE SYNTHASE AFOG-RELATED"/>
    <property type="match status" value="1"/>
</dbReference>
<protein>
    <submittedName>
        <fullName evidence="13">Related to type I polyketide synthase</fullName>
    </submittedName>
</protein>
<feature type="domain" description="Ketosynthase family 3 (KS3)" evidence="11">
    <location>
        <begin position="25"/>
        <end position="449"/>
    </location>
</feature>
<dbReference type="Pfam" id="PF08240">
    <property type="entry name" value="ADH_N"/>
    <property type="match status" value="1"/>
</dbReference>
<dbReference type="Gene3D" id="3.30.70.3290">
    <property type="match status" value="1"/>
</dbReference>
<dbReference type="SUPFAM" id="SSF50129">
    <property type="entry name" value="GroES-like"/>
    <property type="match status" value="1"/>
</dbReference>
<dbReference type="Pfam" id="PF08242">
    <property type="entry name" value="Methyltransf_12"/>
    <property type="match status" value="1"/>
</dbReference>
<feature type="active site" description="Proton acceptor; for dehydratase activity" evidence="8">
    <location>
        <position position="1052"/>
    </location>
</feature>
<feature type="region of interest" description="Disordered" evidence="9">
    <location>
        <begin position="2655"/>
        <end position="2694"/>
    </location>
</feature>
<evidence type="ECO:0000259" key="11">
    <source>
        <dbReference type="PROSITE" id="PS52004"/>
    </source>
</evidence>
<dbReference type="Gene3D" id="3.90.180.10">
    <property type="entry name" value="Medium-chain alcohol dehydrogenases, catalytic domain"/>
    <property type="match status" value="1"/>
</dbReference>
<feature type="region of interest" description="Disordered" evidence="9">
    <location>
        <begin position="470"/>
        <end position="515"/>
    </location>
</feature>
<dbReference type="InterPro" id="IPR014030">
    <property type="entry name" value="Ketoacyl_synth_N"/>
</dbReference>
<evidence type="ECO:0000259" key="12">
    <source>
        <dbReference type="PROSITE" id="PS52019"/>
    </source>
</evidence>
<sequence>MPLPLTENQSSDLDHCNGVQVMPEDDAIAIVGMSCRFPQDADNPERLWEMLVNGRSAATEFSKNRMNVDAHYHPDPAHGGSMSVREAHMMKHNGSAFDAPFFSITQTEALSMDPQQRILMESVYEALENAGMPMDVVTGSNTSVFVGAFTSDYQNILNLDPEMILKYAPTGNSSSILSNRVSWFYDLKGCSLTLDTACSSSLVAFHLACQNLKESSSTMAIVNGTNIIEYPGLMFRMSNIGFLSPDGRCYSFDHRANGYSRGEGTGTIIIKRLSAALKDGNMIRAVVRGTGVNQDGRTPGLTLPSKTAQEALIRSVYREAGLDLSTTSYVEAHGTGTLAGDPVEAGAIAAAWSERKSEIPLYVGAIKSNIGHLEGASGVAGIIKTVKILEKAVIPPNINFEKVNPKIFPERWNIEFPLRPTPWPNTQVRRASVNSFGFGGTNAHVVLDDARSFLSAHGLKGLHCTAPESPSALDLESDEVDAPNGVDASPSPAHVNGYTNGVASSSDGGTDDQPHDLNHDTACVIKQIFVFAAPDQDGIKRTVTVYSDYLSTKTVSDENDYLGDLAYTLAKKRSMFPWKGFVVAGSLKELLNHLPDAPRMAKHTRKGQVPKLGFVFTGQGAQWHAMGRDLLVYPVFRRSLEAASAYLDSLNSPWHLFDELLKNKADSNINTPELSQTACTALQVALVDLLASWNVLPTRVIGHSSGEIAAAYCCGALTRESAWRIAYYRGVVSAKLIHRKGAMIAVRLNQEVLMPYLQKVDTEMDGELTVACFNSPKNVTLSGDANKIDRIQELLEEDEIFARKLKVQNAYHSCHMQDVSQEYLELIGEIHINEESNGLQRNLQDIVMFSTVNCGPVSPTDLRDPQYWITNMVSPVKFVQGLSEMCSSSMRDRPRLRVERGADTPFQHILEIGPHPALNSAIRETLALDHRLSTIGYSYLVSRDTSSLDASLQTAGKLFCNGYPVDLHAINGSSLRNDSNDFKQPRMLVDLPPYPFNHVHTYWPESRLSKNFRFRKHPRHDLFGAPVVDWMAQYPKWRQIIRVSENPWLRDHKVTGRIVYPGVGYIVMAIEAVAQLVPKDTNIGGFRLRDISMRSALLIPETDVGVETALAMNHSSESSLTSSPTWREFRILSYNSSSDDWTEHCRGMIKVEIGSPPGPIDAGREATAESMAFHDHLNEVLRNCSVPMDMSRSYYELETIGLSFGPTFKNLSNVLRDSGSGNAIGDVRVPDVRTVMPKKFTHPHIIHPATMDSMLHIFLAAIQAAAGGERLTEPMVPIFMKEVWLARDINNQPGHAFRSHGVAKKTGHNKYEASITVWDAPSETEKVLFRGIQVTPLASTSTSSGKRQLNYNVAWKPDIDLIDPAQCEAYVRSHADPLVINEKETLRLAQDLNLAVIAYIVDALKVIKNDTLEDIPQHHKQYLAWLRLQEERFLKGMVLHQKPEWDSIINDPAAKEKFFRGIADSGSEGALTARIGSNLVGILRQEVDVLQLMFGDALLESYYRGLHGTESIHHLLSSYLSVYGHKHVNLKVLEIGAGTGGTTMPILESLCSEGQHPKVDKYTYTDISPAFFEKAKPKFKHWKHILEYKKLDIENNPLSQGFEEGYYDIIIAANVLHATADLAKTLTNVRKLLKPAGKLILQEGAATGHLSGPLAFGTLPGWWLSVEPSRKWGPLLTEPQWNEFLVRSGFTGTDLVLKDSLNENIHAQSLMVATATGQTPAKKDISETIIVTSSEYSKPLAKGISSALRTLGVPELEVVHYKTLKERDLKQTVCIALLELDGSIFVDEGNFNIMRHLLSTSAGLLWVTGGAMLHPDVSVSTGLIRTIRWERDLDDSNLVTFDINYNDQRVQAFAEQIATVYSSQFLQEGNQRNAEYHSSGCIIQINRLISADYLDDFLHSRVSKPTPQTLPFGADSSRALKLSTATPGLLNKLQFIDCPLYETELAPDDVEVEIKATGLNFRDIMSAMGEVGGDILGAEGAGVVTRIGADVKNVKVSDRVVLLASLTGCFNTFARTKEACVAPIPDEVPFEKAAGMPVIFCTALYSLVDIARLQKGESILIHAAAGGVGQAAIMLAQNIGAEIFATVSSEEKKMILMETYNIPETHIFSSRDLSFAKGVMRLTQSRGVNVILNSLAGDALHASWDCIAPFGRFLEIGKRDIYSNGRLEMFPFSRNVTFSSIDLETVMRLDPKTTSRLLLQTMTLWEKGLIKETTPLNIIDYSRIETSFRLIQSGKHIGKVVLTADKDDLVPIVPKAQTPYSFSENETYVLVGGLGGLGQSIARWMFSRRARHLIIISRSGASTEAAQKLVKELSNQGCEIKAIACDVSDKVVLEQTIADCQKDMPPIKGCIQGAMQLKDSAFENMIWENFDAAIKPKVNGSWNLHEVLPKNMDFFVMLSSICGIIGNRGQSNYAAGNVYQDTLAHYRHQQGLPATSLDLGTMLSVGFIAENLDKVSVNAFAVDAIREDEFHALLEYHIDRRNDTQTPVRCQVAIGLATRALFQRKGIPEPSFMRDPLFTQLRSVAESSGDDGDEESFAPTREALRAAKTLEEATAIITEALIKRISGIMTLPIEDIDPGKPIHFYGVDSLVAVEFRNWLVKNLEATIEVLDIMGNDSIGVLSEKIAKASKMLKFRDEAGEGIAEGQEAQVLEGAADRAEGVTANEVSPSPNITSRTPEGANREDGQAFTLSALT</sequence>
<dbReference type="Gene3D" id="3.40.50.720">
    <property type="entry name" value="NAD(P)-binding Rossmann-like Domain"/>
    <property type="match status" value="2"/>
</dbReference>
<evidence type="ECO:0000256" key="6">
    <source>
        <dbReference type="ARBA" id="ARBA00023268"/>
    </source>
</evidence>
<evidence type="ECO:0000313" key="14">
    <source>
        <dbReference type="Proteomes" id="UP000184330"/>
    </source>
</evidence>
<dbReference type="InterPro" id="IPR016035">
    <property type="entry name" value="Acyl_Trfase/lysoPLipase"/>
</dbReference>
<dbReference type="InterPro" id="IPR036291">
    <property type="entry name" value="NAD(P)-bd_dom_sf"/>
</dbReference>
<keyword evidence="4" id="KW-0521">NADP</keyword>
<evidence type="ECO:0000256" key="8">
    <source>
        <dbReference type="PROSITE-ProRule" id="PRU01363"/>
    </source>
</evidence>
<dbReference type="InterPro" id="IPR050091">
    <property type="entry name" value="PKS_NRPS_Biosynth_Enz"/>
</dbReference>
<dbReference type="PROSITE" id="PS52004">
    <property type="entry name" value="KS3_2"/>
    <property type="match status" value="1"/>
</dbReference>
<dbReference type="Gene3D" id="3.10.129.110">
    <property type="entry name" value="Polyketide synthase dehydratase"/>
    <property type="match status" value="1"/>
</dbReference>
<evidence type="ECO:0000256" key="4">
    <source>
        <dbReference type="ARBA" id="ARBA00022857"/>
    </source>
</evidence>
<dbReference type="InterPro" id="IPR009081">
    <property type="entry name" value="PP-bd_ACP"/>
</dbReference>
<evidence type="ECO:0000256" key="3">
    <source>
        <dbReference type="ARBA" id="ARBA00022679"/>
    </source>
</evidence>
<dbReference type="Pfam" id="PF00109">
    <property type="entry name" value="ketoacyl-synt"/>
    <property type="match status" value="1"/>
</dbReference>
<dbReference type="OrthoDB" id="329835at2759"/>
<dbReference type="InterPro" id="IPR013149">
    <property type="entry name" value="ADH-like_C"/>
</dbReference>
<dbReference type="SUPFAM" id="SSF47336">
    <property type="entry name" value="ACP-like"/>
    <property type="match status" value="1"/>
</dbReference>
<dbReference type="InterPro" id="IPR057326">
    <property type="entry name" value="KR_dom"/>
</dbReference>
<dbReference type="EMBL" id="FJOG01000001">
    <property type="protein sequence ID" value="CZR50327.1"/>
    <property type="molecule type" value="Genomic_DNA"/>
</dbReference>
<dbReference type="InterPro" id="IPR018201">
    <property type="entry name" value="Ketoacyl_synth_AS"/>
</dbReference>
<dbReference type="InterPro" id="IPR013968">
    <property type="entry name" value="PKS_KR"/>
</dbReference>
<evidence type="ECO:0000256" key="5">
    <source>
        <dbReference type="ARBA" id="ARBA00023002"/>
    </source>
</evidence>
<dbReference type="Pfam" id="PF14765">
    <property type="entry name" value="PS-DH"/>
    <property type="match status" value="1"/>
</dbReference>
<dbReference type="GO" id="GO:0004315">
    <property type="term" value="F:3-oxoacyl-[acyl-carrier-protein] synthase activity"/>
    <property type="evidence" value="ECO:0007669"/>
    <property type="project" value="InterPro"/>
</dbReference>
<keyword evidence="5" id="KW-0560">Oxidoreductase</keyword>
<proteinExistence type="predicted"/>
<dbReference type="PROSITE" id="PS00606">
    <property type="entry name" value="KS3_1"/>
    <property type="match status" value="1"/>
</dbReference>
<keyword evidence="3" id="KW-0808">Transferase</keyword>
<dbReference type="SUPFAM" id="SSF53335">
    <property type="entry name" value="S-adenosyl-L-methionine-dependent methyltransferases"/>
    <property type="match status" value="1"/>
</dbReference>
<dbReference type="InterPro" id="IPR049900">
    <property type="entry name" value="PKS_mFAS_DH"/>
</dbReference>
<dbReference type="GO" id="GO:0004312">
    <property type="term" value="F:fatty acid synthase activity"/>
    <property type="evidence" value="ECO:0007669"/>
    <property type="project" value="TreeGrafter"/>
</dbReference>
<feature type="region of interest" description="N-terminal hotdog fold" evidence="8">
    <location>
        <begin position="1020"/>
        <end position="1156"/>
    </location>
</feature>
<dbReference type="FunFam" id="3.40.50.720:FF:000209">
    <property type="entry name" value="Polyketide synthase Pks12"/>
    <property type="match status" value="1"/>
</dbReference>
<keyword evidence="7" id="KW-0012">Acyltransferase</keyword>
<dbReference type="InterPro" id="IPR049551">
    <property type="entry name" value="PKS_DH_C"/>
</dbReference>
<dbReference type="GO" id="GO:0031177">
    <property type="term" value="F:phosphopantetheine binding"/>
    <property type="evidence" value="ECO:0007669"/>
    <property type="project" value="InterPro"/>
</dbReference>
<dbReference type="Pfam" id="PF00107">
    <property type="entry name" value="ADH_zinc_N"/>
    <property type="match status" value="1"/>
</dbReference>
<dbReference type="GO" id="GO:0044550">
    <property type="term" value="P:secondary metabolite biosynthetic process"/>
    <property type="evidence" value="ECO:0007669"/>
    <property type="project" value="UniProtKB-ARBA"/>
</dbReference>
<organism evidence="13 14">
    <name type="scientific">Phialocephala subalpina</name>
    <dbReference type="NCBI Taxonomy" id="576137"/>
    <lineage>
        <taxon>Eukaryota</taxon>
        <taxon>Fungi</taxon>
        <taxon>Dikarya</taxon>
        <taxon>Ascomycota</taxon>
        <taxon>Pezizomycotina</taxon>
        <taxon>Leotiomycetes</taxon>
        <taxon>Helotiales</taxon>
        <taxon>Mollisiaceae</taxon>
        <taxon>Phialocephala</taxon>
        <taxon>Phialocephala fortinii species complex</taxon>
    </lineage>
</organism>
<dbReference type="SMART" id="SM00822">
    <property type="entry name" value="PKS_KR"/>
    <property type="match status" value="1"/>
</dbReference>
<dbReference type="InterPro" id="IPR014031">
    <property type="entry name" value="Ketoacyl_synth_C"/>
</dbReference>
<dbReference type="PROSITE" id="PS52019">
    <property type="entry name" value="PKS_MFAS_DH"/>
    <property type="match status" value="1"/>
</dbReference>
<dbReference type="InterPro" id="IPR013217">
    <property type="entry name" value="Methyltransf_12"/>
</dbReference>
<dbReference type="Gene3D" id="3.40.47.10">
    <property type="match status" value="1"/>
</dbReference>
<dbReference type="Pfam" id="PF02801">
    <property type="entry name" value="Ketoacyl-synt_C"/>
    <property type="match status" value="1"/>
</dbReference>
<dbReference type="InterPro" id="IPR032821">
    <property type="entry name" value="PKS_assoc"/>
</dbReference>
<dbReference type="GO" id="GO:0006633">
    <property type="term" value="P:fatty acid biosynthetic process"/>
    <property type="evidence" value="ECO:0007669"/>
    <property type="project" value="InterPro"/>
</dbReference>
<dbReference type="InterPro" id="IPR020841">
    <property type="entry name" value="PKS_Beta-ketoAc_synthase_dom"/>
</dbReference>
<feature type="active site" description="Proton donor; for dehydratase activity" evidence="8">
    <location>
        <position position="1252"/>
    </location>
</feature>
<dbReference type="Gene3D" id="3.40.50.150">
    <property type="entry name" value="Vaccinia Virus protein VP39"/>
    <property type="match status" value="1"/>
</dbReference>
<evidence type="ECO:0000256" key="9">
    <source>
        <dbReference type="SAM" id="MobiDB-lite"/>
    </source>
</evidence>
<dbReference type="Pfam" id="PF16197">
    <property type="entry name" value="KAsynt_C_assoc"/>
    <property type="match status" value="1"/>
</dbReference>
<name>A0A1L7WC15_9HELO</name>
<dbReference type="InterPro" id="IPR013154">
    <property type="entry name" value="ADH-like_N"/>
</dbReference>
<dbReference type="Pfam" id="PF23297">
    <property type="entry name" value="ACP_SdgA_C"/>
    <property type="match status" value="1"/>
</dbReference>
<dbReference type="STRING" id="576137.A0A1L7WC15"/>
<dbReference type="Gene3D" id="3.40.366.10">
    <property type="entry name" value="Malonyl-Coenzyme A Acyl Carrier Protein, domain 2"/>
    <property type="match status" value="1"/>
</dbReference>
<keyword evidence="14" id="KW-1185">Reference proteome</keyword>
<dbReference type="Pfam" id="PF21089">
    <property type="entry name" value="PKS_DH_N"/>
    <property type="match status" value="1"/>
</dbReference>
<dbReference type="InterPro" id="IPR016036">
    <property type="entry name" value="Malonyl_transacylase_ACP-bd"/>
</dbReference>
<dbReference type="CDD" id="cd02440">
    <property type="entry name" value="AdoMet_MTases"/>
    <property type="match status" value="1"/>
</dbReference>
<dbReference type="Pfam" id="PF08659">
    <property type="entry name" value="KR"/>
    <property type="match status" value="1"/>
</dbReference>
<dbReference type="GO" id="GO:0016491">
    <property type="term" value="F:oxidoreductase activity"/>
    <property type="evidence" value="ECO:0007669"/>
    <property type="project" value="UniProtKB-KW"/>
</dbReference>
<dbReference type="PANTHER" id="PTHR43775">
    <property type="entry name" value="FATTY ACID SYNTHASE"/>
    <property type="match status" value="1"/>
</dbReference>
<feature type="compositionally biased region" description="Polar residues" evidence="9">
    <location>
        <begin position="2664"/>
        <end position="2676"/>
    </location>
</feature>
<dbReference type="SMART" id="SM00827">
    <property type="entry name" value="PKS_AT"/>
    <property type="match status" value="1"/>
</dbReference>
<dbReference type="SUPFAM" id="SSF51735">
    <property type="entry name" value="NAD(P)-binding Rossmann-fold domains"/>
    <property type="match status" value="2"/>
</dbReference>
<dbReference type="InterPro" id="IPR020806">
    <property type="entry name" value="PKS_PP-bd"/>
</dbReference>
<dbReference type="SUPFAM" id="SSF53901">
    <property type="entry name" value="Thiolase-like"/>
    <property type="match status" value="1"/>
</dbReference>
<dbReference type="InterPro" id="IPR014043">
    <property type="entry name" value="Acyl_transferase_dom"/>
</dbReference>
<evidence type="ECO:0000256" key="1">
    <source>
        <dbReference type="ARBA" id="ARBA00022450"/>
    </source>
</evidence>
<dbReference type="CDD" id="cd00833">
    <property type="entry name" value="PKS"/>
    <property type="match status" value="1"/>
</dbReference>
<dbReference type="SMART" id="SM00826">
    <property type="entry name" value="PKS_DH"/>
    <property type="match status" value="1"/>
</dbReference>
<dbReference type="Pfam" id="PF00698">
    <property type="entry name" value="Acyl_transf_1"/>
    <property type="match status" value="1"/>
</dbReference>
<dbReference type="InterPro" id="IPR042104">
    <property type="entry name" value="PKS_dehydratase_sf"/>
</dbReference>
<dbReference type="SMART" id="SM00823">
    <property type="entry name" value="PKS_PP"/>
    <property type="match status" value="1"/>
</dbReference>
<dbReference type="GO" id="GO:1901336">
    <property type="term" value="P:lactone biosynthetic process"/>
    <property type="evidence" value="ECO:0007669"/>
    <property type="project" value="UniProtKB-ARBA"/>
</dbReference>
<keyword evidence="2" id="KW-0597">Phosphoprotein</keyword>
<reference evidence="13 14" key="1">
    <citation type="submission" date="2016-03" db="EMBL/GenBank/DDBJ databases">
        <authorList>
            <person name="Ploux O."/>
        </authorList>
    </citation>
    <scope>NUCLEOTIDE SEQUENCE [LARGE SCALE GENOMIC DNA]</scope>
    <source>
        <strain evidence="13 14">UAMH 11012</strain>
    </source>
</reference>
<dbReference type="InterPro" id="IPR020807">
    <property type="entry name" value="PKS_DH"/>
</dbReference>
<evidence type="ECO:0000259" key="10">
    <source>
        <dbReference type="PROSITE" id="PS50075"/>
    </source>
</evidence>
<dbReference type="Gene3D" id="1.10.1200.10">
    <property type="entry name" value="ACP-like"/>
    <property type="match status" value="1"/>
</dbReference>
<dbReference type="SMART" id="SM00825">
    <property type="entry name" value="PKS_KS"/>
    <property type="match status" value="1"/>
</dbReference>
<gene>
    <name evidence="13" type="ORF">PAC_00199</name>
</gene>
<evidence type="ECO:0000256" key="7">
    <source>
        <dbReference type="ARBA" id="ARBA00023315"/>
    </source>
</evidence>
<dbReference type="InterPro" id="IPR029063">
    <property type="entry name" value="SAM-dependent_MTases_sf"/>
</dbReference>
<dbReference type="InterPro" id="IPR036736">
    <property type="entry name" value="ACP-like_sf"/>
</dbReference>
<dbReference type="Proteomes" id="UP000184330">
    <property type="component" value="Unassembled WGS sequence"/>
</dbReference>
<dbReference type="InterPro" id="IPR016039">
    <property type="entry name" value="Thiolase-like"/>
</dbReference>
<keyword evidence="6" id="KW-0511">Multifunctional enzyme</keyword>
<feature type="domain" description="PKS/mFAS DH" evidence="12">
    <location>
        <begin position="1020"/>
        <end position="1343"/>
    </location>
</feature>
<evidence type="ECO:0000256" key="2">
    <source>
        <dbReference type="ARBA" id="ARBA00022553"/>
    </source>
</evidence>
<dbReference type="SMART" id="SM00829">
    <property type="entry name" value="PKS_ER"/>
    <property type="match status" value="1"/>
</dbReference>
<dbReference type="InterPro" id="IPR049552">
    <property type="entry name" value="PKS_DH_N"/>
</dbReference>
<feature type="compositionally biased region" description="Polar residues" evidence="9">
    <location>
        <begin position="497"/>
        <end position="508"/>
    </location>
</feature>
<dbReference type="CDD" id="cd05195">
    <property type="entry name" value="enoyl_red"/>
    <property type="match status" value="1"/>
</dbReference>
<dbReference type="InterPro" id="IPR020843">
    <property type="entry name" value="ER"/>
</dbReference>
<keyword evidence="1" id="KW-0596">Phosphopantetheine</keyword>
<feature type="domain" description="Carrier" evidence="10">
    <location>
        <begin position="2552"/>
        <end position="2629"/>
    </location>
</feature>
<dbReference type="SUPFAM" id="SSF52151">
    <property type="entry name" value="FabD/lysophospholipase-like"/>
    <property type="match status" value="1"/>
</dbReference>
<dbReference type="InterPro" id="IPR011032">
    <property type="entry name" value="GroES-like_sf"/>
</dbReference>
<evidence type="ECO:0000313" key="13">
    <source>
        <dbReference type="EMBL" id="CZR50327.1"/>
    </source>
</evidence>
<feature type="region of interest" description="C-terminal hotdog fold" evidence="8">
    <location>
        <begin position="1185"/>
        <end position="1343"/>
    </location>
</feature>